<evidence type="ECO:0000256" key="2">
    <source>
        <dbReference type="ARBA" id="ARBA00010400"/>
    </source>
</evidence>
<dbReference type="InParanoid" id="D0NGR5"/>
<dbReference type="InterPro" id="IPR031825">
    <property type="entry name" value="RXLR"/>
</dbReference>
<keyword evidence="7" id="KW-1185">Reference proteome</keyword>
<dbReference type="OMA" id="AKREVWF"/>
<keyword evidence="4 5" id="KW-0732">Signal</keyword>
<evidence type="ECO:0000256" key="5">
    <source>
        <dbReference type="RuleBase" id="RU367124"/>
    </source>
</evidence>
<reference evidence="7" key="1">
    <citation type="journal article" date="2009" name="Nature">
        <title>Genome sequence and analysis of the Irish potato famine pathogen Phytophthora infestans.</title>
        <authorList>
            <consortium name="The Broad Institute Genome Sequencing Platform"/>
            <person name="Haas B.J."/>
            <person name="Kamoun S."/>
            <person name="Zody M.C."/>
            <person name="Jiang R.H."/>
            <person name="Handsaker R.E."/>
            <person name="Cano L.M."/>
            <person name="Grabherr M."/>
            <person name="Kodira C.D."/>
            <person name="Raffaele S."/>
            <person name="Torto-Alalibo T."/>
            <person name="Bozkurt T.O."/>
            <person name="Ah-Fong A.M."/>
            <person name="Alvarado L."/>
            <person name="Anderson V.L."/>
            <person name="Armstrong M.R."/>
            <person name="Avrova A."/>
            <person name="Baxter L."/>
            <person name="Beynon J."/>
            <person name="Boevink P.C."/>
            <person name="Bollmann S.R."/>
            <person name="Bos J.I."/>
            <person name="Bulone V."/>
            <person name="Cai G."/>
            <person name="Cakir C."/>
            <person name="Carrington J.C."/>
            <person name="Chawner M."/>
            <person name="Conti L."/>
            <person name="Costanzo S."/>
            <person name="Ewan R."/>
            <person name="Fahlgren N."/>
            <person name="Fischbach M.A."/>
            <person name="Fugelstad J."/>
            <person name="Gilroy E.M."/>
            <person name="Gnerre S."/>
            <person name="Green P.J."/>
            <person name="Grenville-Briggs L.J."/>
            <person name="Griffith J."/>
            <person name="Grunwald N.J."/>
            <person name="Horn K."/>
            <person name="Horner N.R."/>
            <person name="Hu C.H."/>
            <person name="Huitema E."/>
            <person name="Jeong D.H."/>
            <person name="Jones A.M."/>
            <person name="Jones J.D."/>
            <person name="Jones R.W."/>
            <person name="Karlsson E.K."/>
            <person name="Kunjeti S.G."/>
            <person name="Lamour K."/>
            <person name="Liu Z."/>
            <person name="Ma L."/>
            <person name="Maclean D."/>
            <person name="Chibucos M.C."/>
            <person name="McDonald H."/>
            <person name="McWalters J."/>
            <person name="Meijer H.J."/>
            <person name="Morgan W."/>
            <person name="Morris P.F."/>
            <person name="Munro C.A."/>
            <person name="O'Neill K."/>
            <person name="Ospina-Giraldo M."/>
            <person name="Pinzon A."/>
            <person name="Pritchard L."/>
            <person name="Ramsahoye B."/>
            <person name="Ren Q."/>
            <person name="Restrepo S."/>
            <person name="Roy S."/>
            <person name="Sadanandom A."/>
            <person name="Savidor A."/>
            <person name="Schornack S."/>
            <person name="Schwartz D.C."/>
            <person name="Schumann U.D."/>
            <person name="Schwessinger B."/>
            <person name="Seyer L."/>
            <person name="Sharpe T."/>
            <person name="Silvar C."/>
            <person name="Song J."/>
            <person name="Studholme D.J."/>
            <person name="Sykes S."/>
            <person name="Thines M."/>
            <person name="van de Vondervoort P.J."/>
            <person name="Phuntumart V."/>
            <person name="Wawra S."/>
            <person name="Weide R."/>
            <person name="Win J."/>
            <person name="Young C."/>
            <person name="Zhou S."/>
            <person name="Fry W."/>
            <person name="Meyers B.C."/>
            <person name="van West P."/>
            <person name="Ristaino J."/>
            <person name="Govers F."/>
            <person name="Birch P.R."/>
            <person name="Whisson S.C."/>
            <person name="Judelson H.S."/>
            <person name="Nusbaum C."/>
        </authorList>
    </citation>
    <scope>NUCLEOTIDE SEQUENCE [LARGE SCALE GENOMIC DNA]</scope>
    <source>
        <strain evidence="7">T30-4</strain>
    </source>
</reference>
<comment type="subcellular location">
    <subcellularLocation>
        <location evidence="1 5">Secreted</location>
    </subcellularLocation>
</comment>
<dbReference type="HOGENOM" id="CLU_1655635_0_0_1"/>
<comment type="function">
    <text evidence="5">Effector that suppresses plant defense responses during pathogen infection.</text>
</comment>
<sequence length="151" mass="17244">MRLSTLLLMLPLIAHSGAVCRTAIQDVDESLPEQNRFLRLNGGMPGDEEERLLNFGSLTKLIPGTSASRKAHALKAAQKAEEAAKKKIMADIWFQKFKRYEYLFATAFSKWKKEKMSPEDVRRFFEQKGVAGSEVNRIAARFYTYRMSLAH</sequence>
<comment type="similarity">
    <text evidence="2 5">Belongs to the RxLR effector family.</text>
</comment>
<gene>
    <name evidence="6" type="ORF">PITG_10639</name>
</gene>
<dbReference type="AlphaFoldDB" id="D0NGR5"/>
<keyword evidence="3 5" id="KW-0964">Secreted</keyword>
<evidence type="ECO:0000313" key="7">
    <source>
        <dbReference type="Proteomes" id="UP000006643"/>
    </source>
</evidence>
<evidence type="ECO:0000256" key="4">
    <source>
        <dbReference type="ARBA" id="ARBA00022729"/>
    </source>
</evidence>
<dbReference type="KEGG" id="pif:PITG_10639"/>
<dbReference type="EMBL" id="DS028137">
    <property type="protein sequence ID" value="EEY58554.1"/>
    <property type="molecule type" value="Genomic_DNA"/>
</dbReference>
<protein>
    <recommendedName>
        <fullName evidence="5">RxLR effector protein</fullName>
    </recommendedName>
</protein>
<evidence type="ECO:0000256" key="1">
    <source>
        <dbReference type="ARBA" id="ARBA00004613"/>
    </source>
</evidence>
<dbReference type="Pfam" id="PF16810">
    <property type="entry name" value="RXLR"/>
    <property type="match status" value="1"/>
</dbReference>
<evidence type="ECO:0000256" key="3">
    <source>
        <dbReference type="ARBA" id="ARBA00022525"/>
    </source>
</evidence>
<dbReference type="GeneID" id="9471032"/>
<feature type="chain" id="PRO_5045004425" description="RxLR effector protein" evidence="5">
    <location>
        <begin position="17"/>
        <end position="151"/>
    </location>
</feature>
<comment type="domain">
    <text evidence="5">The RxLR-dEER motif acts to carry the protein into the host cell cytoplasm through binding to cell surface phosphatidylinositol-3-phosphate.</text>
</comment>
<proteinExistence type="inferred from homology"/>
<organism evidence="6 7">
    <name type="scientific">Phytophthora infestans (strain T30-4)</name>
    <name type="common">Potato late blight agent</name>
    <dbReference type="NCBI Taxonomy" id="403677"/>
    <lineage>
        <taxon>Eukaryota</taxon>
        <taxon>Sar</taxon>
        <taxon>Stramenopiles</taxon>
        <taxon>Oomycota</taxon>
        <taxon>Peronosporomycetes</taxon>
        <taxon>Peronosporales</taxon>
        <taxon>Peronosporaceae</taxon>
        <taxon>Phytophthora</taxon>
    </lineage>
</organism>
<accession>D0NGR5</accession>
<dbReference type="VEuPathDB" id="FungiDB:PITG_10639"/>
<feature type="signal peptide" evidence="5">
    <location>
        <begin position="1"/>
        <end position="16"/>
    </location>
</feature>
<dbReference type="Proteomes" id="UP000006643">
    <property type="component" value="Unassembled WGS sequence"/>
</dbReference>
<dbReference type="RefSeq" id="XP_002901498.1">
    <property type="nucleotide sequence ID" value="XM_002901452.1"/>
</dbReference>
<evidence type="ECO:0000313" key="6">
    <source>
        <dbReference type="EMBL" id="EEY58554.1"/>
    </source>
</evidence>
<name>D0NGR5_PHYIT</name>